<gene>
    <name evidence="1" type="ordered locus">Deipe_2646</name>
</gene>
<dbReference type="GO" id="GO:0016874">
    <property type="term" value="F:ligase activity"/>
    <property type="evidence" value="ECO:0007669"/>
    <property type="project" value="UniProtKB-KW"/>
</dbReference>
<proteinExistence type="predicted"/>
<organism evidence="1 2">
    <name type="scientific">Deinococcus peraridilitoris (strain DSM 19664 / LMG 22246 / CIP 109416 / KR-200)</name>
    <dbReference type="NCBI Taxonomy" id="937777"/>
    <lineage>
        <taxon>Bacteria</taxon>
        <taxon>Thermotogati</taxon>
        <taxon>Deinococcota</taxon>
        <taxon>Deinococci</taxon>
        <taxon>Deinococcales</taxon>
        <taxon>Deinococcaceae</taxon>
        <taxon>Deinococcus</taxon>
    </lineage>
</organism>
<evidence type="ECO:0000313" key="2">
    <source>
        <dbReference type="Proteomes" id="UP000010467"/>
    </source>
</evidence>
<accession>L0A2R0</accession>
<dbReference type="InterPro" id="IPR009097">
    <property type="entry name" value="Cyclic_Pdiesterase"/>
</dbReference>
<name>L0A2R0_DEIPD</name>
<dbReference type="HOGENOM" id="CLU_126454_0_0_0"/>
<dbReference type="STRING" id="937777.Deipe_2646"/>
<dbReference type="AlphaFoldDB" id="L0A2R0"/>
<dbReference type="Proteomes" id="UP000010467">
    <property type="component" value="Chromosome"/>
</dbReference>
<dbReference type="OrthoDB" id="70764at2"/>
<keyword evidence="1" id="KW-0436">Ligase</keyword>
<dbReference type="eggNOG" id="COG1514">
    <property type="taxonomic scope" value="Bacteria"/>
</dbReference>
<dbReference type="EMBL" id="CP003382">
    <property type="protein sequence ID" value="AFZ68111.1"/>
    <property type="molecule type" value="Genomic_DNA"/>
</dbReference>
<dbReference type="PATRIC" id="fig|937777.3.peg.2655"/>
<dbReference type="SUPFAM" id="SSF55144">
    <property type="entry name" value="LigT-like"/>
    <property type="match status" value="1"/>
</dbReference>
<keyword evidence="2" id="KW-1185">Reference proteome</keyword>
<dbReference type="Gene3D" id="3.90.1140.10">
    <property type="entry name" value="Cyclic phosphodiesterase"/>
    <property type="match status" value="1"/>
</dbReference>
<dbReference type="Pfam" id="PF13563">
    <property type="entry name" value="2_5_RNA_ligase2"/>
    <property type="match status" value="1"/>
</dbReference>
<evidence type="ECO:0000313" key="1">
    <source>
        <dbReference type="EMBL" id="AFZ68111.1"/>
    </source>
</evidence>
<dbReference type="RefSeq" id="WP_015236413.1">
    <property type="nucleotide sequence ID" value="NC_019793.1"/>
</dbReference>
<sequence>MTLRPEGPRRFLALRPPADLSERIVKWQQSLGHHITMPHVTVKAPNNLDSDLAWQERVAALCALRPAFSVNVQGVDTFGDRVIFLSVQGEGVHRLHEALLEALGKAPHGAFEGASFAPHLSLVLGWKALHVSFHEALHSARATFAQESSFQAESVWQFVKFVPGQSYEIERNFPLAGPASLPTCDR</sequence>
<reference evidence="2" key="1">
    <citation type="submission" date="2012-03" db="EMBL/GenBank/DDBJ databases">
        <title>Complete sequence of chromosome of Deinococcus peraridilitoris DSM 19664.</title>
        <authorList>
            <person name="Lucas S."/>
            <person name="Copeland A."/>
            <person name="Lapidus A."/>
            <person name="Glavina del Rio T."/>
            <person name="Dalin E."/>
            <person name="Tice H."/>
            <person name="Bruce D."/>
            <person name="Goodwin L."/>
            <person name="Pitluck S."/>
            <person name="Peters L."/>
            <person name="Mikhailova N."/>
            <person name="Lu M."/>
            <person name="Kyrpides N."/>
            <person name="Mavromatis K."/>
            <person name="Ivanova N."/>
            <person name="Brettin T."/>
            <person name="Detter J.C."/>
            <person name="Han C."/>
            <person name="Larimer F."/>
            <person name="Land M."/>
            <person name="Hauser L."/>
            <person name="Markowitz V."/>
            <person name="Cheng J.-F."/>
            <person name="Hugenholtz P."/>
            <person name="Woyke T."/>
            <person name="Wu D."/>
            <person name="Pukall R."/>
            <person name="Steenblock K."/>
            <person name="Brambilla E."/>
            <person name="Klenk H.-P."/>
            <person name="Eisen J.A."/>
        </authorList>
    </citation>
    <scope>NUCLEOTIDE SEQUENCE [LARGE SCALE GENOMIC DNA]</scope>
    <source>
        <strain evidence="2">DSM 19664 / LMG 22246 / CIP 109416 / KR-200</strain>
    </source>
</reference>
<protein>
    <submittedName>
        <fullName evidence="1">2'-5' RNA ligase</fullName>
    </submittedName>
</protein>
<dbReference type="KEGG" id="dpd:Deipe_2646"/>